<comment type="caution">
    <text evidence="1">The sequence shown here is derived from an EMBL/GenBank/DDBJ whole genome shotgun (WGS) entry which is preliminary data.</text>
</comment>
<dbReference type="RefSeq" id="WP_056685599.1">
    <property type="nucleotide sequence ID" value="NZ_LJIX01000006.1"/>
</dbReference>
<evidence type="ECO:0000313" key="1">
    <source>
        <dbReference type="EMBL" id="KQL20465.1"/>
    </source>
</evidence>
<name>A0A0Q3QQM2_9BACI</name>
<dbReference type="Proteomes" id="UP000050996">
    <property type="component" value="Unassembled WGS sequence"/>
</dbReference>
<sequence length="100" mass="11176">MSVKIYRKSDLKIVSTVPVGISPERDFELNVGGNVEDYGFIEVTIPYFRLERVKGEVVAVEIEAPPSPPEPPQPPTETEILMDYVVNVDYRVTALELGII</sequence>
<reference evidence="1 2" key="1">
    <citation type="submission" date="2015-09" db="EMBL/GenBank/DDBJ databases">
        <title>Genome sequencing project for genomic taxonomy and phylogenomics of Bacillus-like bacteria.</title>
        <authorList>
            <person name="Liu B."/>
            <person name="Wang J."/>
            <person name="Zhu Y."/>
            <person name="Liu G."/>
            <person name="Chen Q."/>
            <person name="Chen Z."/>
            <person name="Lan J."/>
            <person name="Che J."/>
            <person name="Ge C."/>
            <person name="Shi H."/>
            <person name="Pan Z."/>
            <person name="Liu X."/>
        </authorList>
    </citation>
    <scope>NUCLEOTIDE SEQUENCE [LARGE SCALE GENOMIC DNA]</scope>
    <source>
        <strain evidence="1 2">FJAT-18043</strain>
    </source>
</reference>
<organism evidence="1 2">
    <name type="scientific">Cytobacillus solani</name>
    <dbReference type="NCBI Taxonomy" id="1637975"/>
    <lineage>
        <taxon>Bacteria</taxon>
        <taxon>Bacillati</taxon>
        <taxon>Bacillota</taxon>
        <taxon>Bacilli</taxon>
        <taxon>Bacillales</taxon>
        <taxon>Bacillaceae</taxon>
        <taxon>Cytobacillus</taxon>
    </lineage>
</organism>
<gene>
    <name evidence="1" type="ORF">AN957_18985</name>
</gene>
<protein>
    <submittedName>
        <fullName evidence="1">Uncharacterized protein</fullName>
    </submittedName>
</protein>
<dbReference type="EMBL" id="LJIX01000006">
    <property type="protein sequence ID" value="KQL20465.1"/>
    <property type="molecule type" value="Genomic_DNA"/>
</dbReference>
<dbReference type="AlphaFoldDB" id="A0A0Q3QQM2"/>
<accession>A0A0Q3QQM2</accession>
<keyword evidence="2" id="KW-1185">Reference proteome</keyword>
<dbReference type="STRING" id="1637975.AN957_18985"/>
<proteinExistence type="predicted"/>
<evidence type="ECO:0000313" key="2">
    <source>
        <dbReference type="Proteomes" id="UP000050996"/>
    </source>
</evidence>
<dbReference type="PATRIC" id="fig|1637975.4.peg.3755"/>